<evidence type="ECO:0000313" key="2">
    <source>
        <dbReference type="Proteomes" id="UP000231371"/>
    </source>
</evidence>
<dbReference type="InterPro" id="IPR039421">
    <property type="entry name" value="Type_1_exporter"/>
</dbReference>
<dbReference type="AlphaFoldDB" id="A0A2H0KEW7"/>
<dbReference type="Gene3D" id="3.40.50.300">
    <property type="entry name" value="P-loop containing nucleotide triphosphate hydrolases"/>
    <property type="match status" value="1"/>
</dbReference>
<accession>A0A2H0KEW7</accession>
<evidence type="ECO:0008006" key="3">
    <source>
        <dbReference type="Google" id="ProtNLM"/>
    </source>
</evidence>
<gene>
    <name evidence="1" type="ORF">COV89_03870</name>
</gene>
<dbReference type="GO" id="GO:0015421">
    <property type="term" value="F:ABC-type oligopeptide transporter activity"/>
    <property type="evidence" value="ECO:0007669"/>
    <property type="project" value="TreeGrafter"/>
</dbReference>
<sequence>MWKISHDRTVLIIAHRFSTVRKAGRIIVLDDGRIVESGTHDVLIKKKEGLYRYLWELQAKTGREVIDSS</sequence>
<dbReference type="SUPFAM" id="SSF52540">
    <property type="entry name" value="P-loop containing nucleoside triphosphate hydrolases"/>
    <property type="match status" value="1"/>
</dbReference>
<dbReference type="PANTHER" id="PTHR43394">
    <property type="entry name" value="ATP-DEPENDENT PERMEASE MDL1, MITOCHONDRIAL"/>
    <property type="match status" value="1"/>
</dbReference>
<organism evidence="1 2">
    <name type="scientific">Candidatus Shapirobacteria bacterium CG11_big_fil_rev_8_21_14_0_20_40_12</name>
    <dbReference type="NCBI Taxonomy" id="1974889"/>
    <lineage>
        <taxon>Bacteria</taxon>
        <taxon>Candidatus Shapironibacteriota</taxon>
    </lineage>
</organism>
<dbReference type="PANTHER" id="PTHR43394:SF1">
    <property type="entry name" value="ATP-BINDING CASSETTE SUB-FAMILY B MEMBER 10, MITOCHONDRIAL"/>
    <property type="match status" value="1"/>
</dbReference>
<dbReference type="Proteomes" id="UP000231371">
    <property type="component" value="Unassembled WGS sequence"/>
</dbReference>
<proteinExistence type="predicted"/>
<dbReference type="EMBL" id="PCVI01000062">
    <property type="protein sequence ID" value="PIQ69799.1"/>
    <property type="molecule type" value="Genomic_DNA"/>
</dbReference>
<dbReference type="InterPro" id="IPR027417">
    <property type="entry name" value="P-loop_NTPase"/>
</dbReference>
<name>A0A2H0KEW7_9BACT</name>
<comment type="caution">
    <text evidence="1">The sequence shown here is derived from an EMBL/GenBank/DDBJ whole genome shotgun (WGS) entry which is preliminary data.</text>
</comment>
<protein>
    <recommendedName>
        <fullName evidence="3">ABC transporter ATP-binding protein</fullName>
    </recommendedName>
</protein>
<evidence type="ECO:0000313" key="1">
    <source>
        <dbReference type="EMBL" id="PIQ69799.1"/>
    </source>
</evidence>
<reference evidence="1 2" key="1">
    <citation type="submission" date="2017-09" db="EMBL/GenBank/DDBJ databases">
        <title>Depth-based differentiation of microbial function through sediment-hosted aquifers and enrichment of novel symbionts in the deep terrestrial subsurface.</title>
        <authorList>
            <person name="Probst A.J."/>
            <person name="Ladd B."/>
            <person name="Jarett J.K."/>
            <person name="Geller-Mcgrath D.E."/>
            <person name="Sieber C.M."/>
            <person name="Emerson J.B."/>
            <person name="Anantharaman K."/>
            <person name="Thomas B.C."/>
            <person name="Malmstrom R."/>
            <person name="Stieglmeier M."/>
            <person name="Klingl A."/>
            <person name="Woyke T."/>
            <person name="Ryan C.M."/>
            <person name="Banfield J.F."/>
        </authorList>
    </citation>
    <scope>NUCLEOTIDE SEQUENCE [LARGE SCALE GENOMIC DNA]</scope>
    <source>
        <strain evidence="1">CG11_big_fil_rev_8_21_14_0_20_40_12</strain>
    </source>
</reference>